<keyword evidence="9" id="KW-1185">Reference proteome</keyword>
<evidence type="ECO:0000256" key="1">
    <source>
        <dbReference type="ARBA" id="ARBA00004651"/>
    </source>
</evidence>
<feature type="transmembrane region" description="Helical" evidence="7">
    <location>
        <begin position="416"/>
        <end position="434"/>
    </location>
</feature>
<feature type="transmembrane region" description="Helical" evidence="7">
    <location>
        <begin position="322"/>
        <end position="341"/>
    </location>
</feature>
<sequence length="472" mass="49212">MSSEATPGSERRGLGRTFANVFTANLASSLGDGIARTAAPLLAARLTDDPVLIAGLAALAMLPWLLFALPSGILVDRMDRRHALALAASVRTVLAVGLLALVWTDALTIWWLYLLIFVYGACETLYDGAIRAVVPSVVPKKKLSRANARIEGAELVVQNFAAAPLTSALFAVAVLIPLGLLGAAYGLAVVLAVLLPQVASGRQFRGAAATSGRPAQPDAADASDEQGAPRASTSALSAPPAEPFRRQLVDGWRFIMANRQLRTLWFFTTATGLLYAASSATLVLFVLQTLAIPEAAFGLFLLSGAVGGLIGSVVASRLQGRFGLGAIMAAMNLIAGAATLVMGMWSVAAVGVIGFAVASGSVTIWNILMMSYRQAIVPGRLLGRVHGTWRTLLWGSMPLGSVIGGAIALVDLRLPWIIGGGLMTLLALMFYRFLMGLPNPEDIDNGDEPPPVTDALPAVGSGTPPGQPTADR</sequence>
<evidence type="ECO:0000313" key="9">
    <source>
        <dbReference type="Proteomes" id="UP000292408"/>
    </source>
</evidence>
<dbReference type="EMBL" id="SGXT01000013">
    <property type="protein sequence ID" value="RZT62228.1"/>
    <property type="molecule type" value="Genomic_DNA"/>
</dbReference>
<evidence type="ECO:0000256" key="2">
    <source>
        <dbReference type="ARBA" id="ARBA00022475"/>
    </source>
</evidence>
<protein>
    <submittedName>
        <fullName evidence="8">MFS transporter</fullName>
    </submittedName>
</protein>
<keyword evidence="5 7" id="KW-0472">Membrane</keyword>
<comment type="subcellular location">
    <subcellularLocation>
        <location evidence="1">Cell membrane</location>
        <topology evidence="1">Multi-pass membrane protein</topology>
    </subcellularLocation>
</comment>
<dbReference type="GO" id="GO:0022857">
    <property type="term" value="F:transmembrane transporter activity"/>
    <property type="evidence" value="ECO:0007669"/>
    <property type="project" value="InterPro"/>
</dbReference>
<evidence type="ECO:0000256" key="5">
    <source>
        <dbReference type="ARBA" id="ARBA00023136"/>
    </source>
</evidence>
<feature type="transmembrane region" description="Helical" evidence="7">
    <location>
        <begin position="389"/>
        <end position="410"/>
    </location>
</feature>
<gene>
    <name evidence="8" type="ORF">EV140_0747</name>
</gene>
<dbReference type="OrthoDB" id="145388at2"/>
<feature type="region of interest" description="Disordered" evidence="6">
    <location>
        <begin position="442"/>
        <end position="472"/>
    </location>
</feature>
<keyword evidence="2" id="KW-1003">Cell membrane</keyword>
<feature type="transmembrane region" description="Helical" evidence="7">
    <location>
        <begin position="182"/>
        <end position="199"/>
    </location>
</feature>
<dbReference type="CDD" id="cd06173">
    <property type="entry name" value="MFS_MefA_like"/>
    <property type="match status" value="1"/>
</dbReference>
<accession>A0A4Q7TQT6</accession>
<reference evidence="8 9" key="1">
    <citation type="journal article" date="2015" name="Stand. Genomic Sci.">
        <title>Genomic Encyclopedia of Bacterial and Archaeal Type Strains, Phase III: the genomes of soil and plant-associated and newly described type strains.</title>
        <authorList>
            <person name="Whitman W.B."/>
            <person name="Woyke T."/>
            <person name="Klenk H.P."/>
            <person name="Zhou Y."/>
            <person name="Lilburn T.G."/>
            <person name="Beck B.J."/>
            <person name="De Vos P."/>
            <person name="Vandamme P."/>
            <person name="Eisen J.A."/>
            <person name="Garrity G."/>
            <person name="Hugenholtz P."/>
            <person name="Kyrpides N.C."/>
        </authorList>
    </citation>
    <scope>NUCLEOTIDE SEQUENCE [LARGE SCALE GENOMIC DNA]</scope>
    <source>
        <strain evidence="8 9">AC4r</strain>
    </source>
</reference>
<dbReference type="PANTHER" id="PTHR23513">
    <property type="entry name" value="INTEGRAL MEMBRANE EFFLUX PROTEIN-RELATED"/>
    <property type="match status" value="1"/>
</dbReference>
<evidence type="ECO:0000256" key="7">
    <source>
        <dbReference type="SAM" id="Phobius"/>
    </source>
</evidence>
<proteinExistence type="predicted"/>
<dbReference type="AlphaFoldDB" id="A0A4Q7TQT6"/>
<dbReference type="RefSeq" id="WP_157985594.1">
    <property type="nucleotide sequence ID" value="NZ_SGXT01000013.1"/>
</dbReference>
<feature type="region of interest" description="Disordered" evidence="6">
    <location>
        <begin position="209"/>
        <end position="239"/>
    </location>
</feature>
<dbReference type="GO" id="GO:0005886">
    <property type="term" value="C:plasma membrane"/>
    <property type="evidence" value="ECO:0007669"/>
    <property type="project" value="UniProtKB-SubCell"/>
</dbReference>
<dbReference type="InterPro" id="IPR011701">
    <property type="entry name" value="MFS"/>
</dbReference>
<feature type="transmembrane region" description="Helical" evidence="7">
    <location>
        <begin position="296"/>
        <end position="315"/>
    </location>
</feature>
<feature type="transmembrane region" description="Helical" evidence="7">
    <location>
        <begin position="347"/>
        <end position="368"/>
    </location>
</feature>
<evidence type="ECO:0000256" key="4">
    <source>
        <dbReference type="ARBA" id="ARBA00022989"/>
    </source>
</evidence>
<organism evidence="8 9">
    <name type="scientific">Microcella alkaliphila</name>
    <dbReference type="NCBI Taxonomy" id="279828"/>
    <lineage>
        <taxon>Bacteria</taxon>
        <taxon>Bacillati</taxon>
        <taxon>Actinomycetota</taxon>
        <taxon>Actinomycetes</taxon>
        <taxon>Micrococcales</taxon>
        <taxon>Microbacteriaceae</taxon>
        <taxon>Microcella</taxon>
    </lineage>
</organism>
<evidence type="ECO:0000256" key="3">
    <source>
        <dbReference type="ARBA" id="ARBA00022692"/>
    </source>
</evidence>
<keyword evidence="4 7" id="KW-1133">Transmembrane helix</keyword>
<name>A0A4Q7TQT6_9MICO</name>
<dbReference type="SUPFAM" id="SSF103473">
    <property type="entry name" value="MFS general substrate transporter"/>
    <property type="match status" value="1"/>
</dbReference>
<dbReference type="InterPro" id="IPR036259">
    <property type="entry name" value="MFS_trans_sf"/>
</dbReference>
<evidence type="ECO:0000313" key="8">
    <source>
        <dbReference type="EMBL" id="RZT62228.1"/>
    </source>
</evidence>
<comment type="caution">
    <text evidence="8">The sequence shown here is derived from an EMBL/GenBank/DDBJ whole genome shotgun (WGS) entry which is preliminary data.</text>
</comment>
<dbReference type="Gene3D" id="1.20.1250.20">
    <property type="entry name" value="MFS general substrate transporter like domains"/>
    <property type="match status" value="1"/>
</dbReference>
<dbReference type="Pfam" id="PF07690">
    <property type="entry name" value="MFS_1"/>
    <property type="match status" value="1"/>
</dbReference>
<feature type="transmembrane region" description="Helical" evidence="7">
    <location>
        <begin position="263"/>
        <end position="290"/>
    </location>
</feature>
<dbReference type="Proteomes" id="UP000292408">
    <property type="component" value="Unassembled WGS sequence"/>
</dbReference>
<feature type="transmembrane region" description="Helical" evidence="7">
    <location>
        <begin position="51"/>
        <end position="71"/>
    </location>
</feature>
<dbReference type="PANTHER" id="PTHR23513:SF6">
    <property type="entry name" value="MAJOR FACILITATOR SUPERFAMILY ASSOCIATED DOMAIN-CONTAINING PROTEIN"/>
    <property type="match status" value="1"/>
</dbReference>
<keyword evidence="3 7" id="KW-0812">Transmembrane</keyword>
<evidence type="ECO:0000256" key="6">
    <source>
        <dbReference type="SAM" id="MobiDB-lite"/>
    </source>
</evidence>